<comment type="caution">
    <text evidence="1">The sequence shown here is derived from an EMBL/GenBank/DDBJ whole genome shotgun (WGS) entry which is preliminary data.</text>
</comment>
<dbReference type="RefSeq" id="WP_209265614.1">
    <property type="nucleotide sequence ID" value="NZ_JAFFZN010000012.1"/>
</dbReference>
<dbReference type="EMBL" id="JAFFZN010000012">
    <property type="protein sequence ID" value="MBO8186824.1"/>
    <property type="molecule type" value="Genomic_DNA"/>
</dbReference>
<accession>A0ABS3WUP8</accession>
<evidence type="ECO:0000313" key="1">
    <source>
        <dbReference type="EMBL" id="MBO8186824.1"/>
    </source>
</evidence>
<evidence type="ECO:0000313" key="2">
    <source>
        <dbReference type="Proteomes" id="UP001518976"/>
    </source>
</evidence>
<proteinExistence type="predicted"/>
<keyword evidence="2" id="KW-1185">Reference proteome</keyword>
<name>A0ABS3WUP8_9ACTN</name>
<sequence length="93" mass="10455">MVDFLIGTAEDHTSAHGGDFREVSLALLKELLDDGLMEIGELGESGFEAWEEPIDQILDKFKRACEACNWKPMGGLWWLANTTKGSQWLRART</sequence>
<reference evidence="1 2" key="1">
    <citation type="submission" date="2021-02" db="EMBL/GenBank/DDBJ databases">
        <title>Streptomyces spirodelae sp. nov., isolated from duckweed.</title>
        <authorList>
            <person name="Saimee Y."/>
            <person name="Duangmal K."/>
        </authorList>
    </citation>
    <scope>NUCLEOTIDE SEQUENCE [LARGE SCALE GENOMIC DNA]</scope>
    <source>
        <strain evidence="1 2">DW4-2</strain>
    </source>
</reference>
<gene>
    <name evidence="1" type="ORF">JW592_15320</name>
</gene>
<organism evidence="1 2">
    <name type="scientific">Streptomyces spirodelae</name>
    <dbReference type="NCBI Taxonomy" id="2812904"/>
    <lineage>
        <taxon>Bacteria</taxon>
        <taxon>Bacillati</taxon>
        <taxon>Actinomycetota</taxon>
        <taxon>Actinomycetes</taxon>
        <taxon>Kitasatosporales</taxon>
        <taxon>Streptomycetaceae</taxon>
        <taxon>Streptomyces</taxon>
    </lineage>
</organism>
<protein>
    <submittedName>
        <fullName evidence="1">Uncharacterized protein</fullName>
    </submittedName>
</protein>
<dbReference type="Proteomes" id="UP001518976">
    <property type="component" value="Unassembled WGS sequence"/>
</dbReference>